<sequence>MLQLNEQQRQQVINLVSSTLSEPHEIYAYGSRTKGQARTYSDLDLLVRAQQKLPIETLFKLKDAFEFSELPFRVDIQDWYAMDDGFKANIESSLIQIA</sequence>
<accession>A0A6F8PQB5</accession>
<dbReference type="Gene3D" id="3.30.460.10">
    <property type="entry name" value="Beta Polymerase, domain 2"/>
    <property type="match status" value="1"/>
</dbReference>
<dbReference type="AlphaFoldDB" id="A0A6F8PQB5"/>
<evidence type="ECO:0000259" key="1">
    <source>
        <dbReference type="Pfam" id="PF18765"/>
    </source>
</evidence>
<organism evidence="2 3">
    <name type="scientific">Thiosulfativibrio zosterae</name>
    <dbReference type="NCBI Taxonomy" id="2675053"/>
    <lineage>
        <taxon>Bacteria</taxon>
        <taxon>Pseudomonadati</taxon>
        <taxon>Pseudomonadota</taxon>
        <taxon>Gammaproteobacteria</taxon>
        <taxon>Thiotrichales</taxon>
        <taxon>Piscirickettsiaceae</taxon>
        <taxon>Thiosulfativibrio</taxon>
    </lineage>
</organism>
<name>A0A6F8PQB5_9GAMM</name>
<dbReference type="InterPro" id="IPR041633">
    <property type="entry name" value="Polbeta"/>
</dbReference>
<protein>
    <recommendedName>
        <fullName evidence="1">Polymerase beta nucleotidyltransferase domain-containing protein</fullName>
    </recommendedName>
</protein>
<keyword evidence="3" id="KW-1185">Reference proteome</keyword>
<reference evidence="3" key="1">
    <citation type="submission" date="2019-11" db="EMBL/GenBank/DDBJ databases">
        <title>Isolation and characterization of two novel species in the genus Thiomicrorhabdus.</title>
        <authorList>
            <person name="Mochizuki J."/>
            <person name="Kojima H."/>
            <person name="Fukui M."/>
        </authorList>
    </citation>
    <scope>NUCLEOTIDE SEQUENCE [LARGE SCALE GENOMIC DNA]</scope>
    <source>
        <strain evidence="3">AkT22</strain>
    </source>
</reference>
<dbReference type="Pfam" id="PF18765">
    <property type="entry name" value="Polbeta"/>
    <property type="match status" value="1"/>
</dbReference>
<dbReference type="SUPFAM" id="SSF81301">
    <property type="entry name" value="Nucleotidyltransferase"/>
    <property type="match status" value="1"/>
</dbReference>
<gene>
    <name evidence="2" type="ORF">THMIRHAT_20680</name>
</gene>
<dbReference type="EMBL" id="AP021888">
    <property type="protein sequence ID" value="BBP44322.1"/>
    <property type="molecule type" value="Genomic_DNA"/>
</dbReference>
<proteinExistence type="predicted"/>
<feature type="domain" description="Polymerase beta nucleotidyltransferase" evidence="1">
    <location>
        <begin position="13"/>
        <end position="93"/>
    </location>
</feature>
<dbReference type="Proteomes" id="UP000501466">
    <property type="component" value="Chromosome"/>
</dbReference>
<evidence type="ECO:0000313" key="3">
    <source>
        <dbReference type="Proteomes" id="UP000501466"/>
    </source>
</evidence>
<evidence type="ECO:0000313" key="2">
    <source>
        <dbReference type="EMBL" id="BBP44322.1"/>
    </source>
</evidence>
<dbReference type="KEGG" id="tzo:THMIRHAT_20680"/>
<dbReference type="InterPro" id="IPR043519">
    <property type="entry name" value="NT_sf"/>
</dbReference>
<dbReference type="RefSeq" id="WP_173292049.1">
    <property type="nucleotide sequence ID" value="NZ_AP021888.1"/>
</dbReference>
<dbReference type="CDD" id="cd05403">
    <property type="entry name" value="NT_KNTase_like"/>
    <property type="match status" value="1"/>
</dbReference>